<dbReference type="Gene3D" id="3.40.50.450">
    <property type="match status" value="1"/>
</dbReference>
<dbReference type="InterPro" id="IPR056955">
    <property type="entry name" value="ORC-CDC6-like"/>
</dbReference>
<name>A0ABV5H640_9FLAO</name>
<dbReference type="Pfam" id="PF24389">
    <property type="entry name" value="ORC-CDC6-like"/>
    <property type="match status" value="1"/>
</dbReference>
<accession>A0ABV5H640</accession>
<reference evidence="1 2" key="1">
    <citation type="submission" date="2024-09" db="EMBL/GenBank/DDBJ databases">
        <authorList>
            <person name="Sun Q."/>
            <person name="Mori K."/>
        </authorList>
    </citation>
    <scope>NUCLEOTIDE SEQUENCE [LARGE SCALE GENOMIC DNA]</scope>
    <source>
        <strain evidence="1 2">CECT 8365</strain>
    </source>
</reference>
<dbReference type="Gene3D" id="3.40.50.300">
    <property type="entry name" value="P-loop containing nucleotide triphosphate hydrolases"/>
    <property type="match status" value="1"/>
</dbReference>
<dbReference type="RefSeq" id="WP_379679476.1">
    <property type="nucleotide sequence ID" value="NZ_JBHMFE010000007.1"/>
</dbReference>
<organism evidence="1 2">
    <name type="scientific">Flavobacterium gyeonganense</name>
    <dbReference type="NCBI Taxonomy" id="1310418"/>
    <lineage>
        <taxon>Bacteria</taxon>
        <taxon>Pseudomonadati</taxon>
        <taxon>Bacteroidota</taxon>
        <taxon>Flavobacteriia</taxon>
        <taxon>Flavobacteriales</taxon>
        <taxon>Flavobacteriaceae</taxon>
        <taxon>Flavobacterium</taxon>
    </lineage>
</organism>
<proteinExistence type="predicted"/>
<dbReference type="NCBIfam" id="NF047389">
    <property type="entry name" value="ATPase_Sll1717"/>
    <property type="match status" value="1"/>
</dbReference>
<evidence type="ECO:0000313" key="1">
    <source>
        <dbReference type="EMBL" id="MFB9107357.1"/>
    </source>
</evidence>
<evidence type="ECO:0000313" key="2">
    <source>
        <dbReference type="Proteomes" id="UP001589562"/>
    </source>
</evidence>
<gene>
    <name evidence="1" type="ORF">ACFFVK_02115</name>
</gene>
<dbReference type="InterPro" id="IPR027417">
    <property type="entry name" value="P-loop_NTPase"/>
</dbReference>
<comment type="caution">
    <text evidence="1">The sequence shown here is derived from an EMBL/GenBank/DDBJ whole genome shotgun (WGS) entry which is preliminary data.</text>
</comment>
<dbReference type="InterPro" id="IPR059206">
    <property type="entry name" value="Sll1717-like"/>
</dbReference>
<sequence>MSETGFFAYGSQYSSSGECIEEAIEQINKSGEAKITSWTNLRNSGRFIINEVLDEIDSSDFFCCDLTGLNDNVLFELGYALARRKPIFIINDVSYEDSYKKYRELDLLSTLGYKKYTKTHGIVNGFFDERPYDPIGNIWDDLTKTITPEKDTKAILVLTSQIETNYNLEILNQIDYFNLPKIVDDASENANLPLSWYIQKLHSVPAVLIQFSSQTRMGHEIHNSKCALVAGMAVGLGLKVQLLAEKPYSTPLDYRDLLKKFSNRQECSVIVKEYLVDLQKEIASLLINERERIDTRKKLSELQNLDFGEAIAEHESNKLYQYYVDTSHTQQLIKNEYNIVVGRKGTGKTATLYYLYEDLTRDRRNHVVLIKPINFEVDGLIALMEESNNEFEKGFLIETVWKFLIYSQIAKSLYDQIKEKPLFALSENENKYIYFIELNETIFLTDFSTRLEEQIKKLRENEINKIGSGNNNEFRLKVAEILHDGVFNEMKDFFGILIPKNHKLIVLIDNLDKSWKKDARLNILSRYILGLLGVSGRIFKELSYIKSIQTSLSFHLTIFLRSDIFKHIQLVAREPDKIEVSRLKWDDSEILIRIIEERFIELSNNKYDRNQLFEKFFINEIGGVPTKEFIINSIFPRPRDLIYFCKSCKDIAVSRGHEIIQEADVLFAYREYSSWVFKSLLVENNILNKQMEDFLFELVGGSPIINEVMIRQFMENSEIPIVTEEDVEKFIDNLVDLTILGREVRTNEFQFEYDVENFKKIKTMSNKLNSKRYKIHNALLPFLECDMRA</sequence>
<dbReference type="EMBL" id="JBHMFE010000007">
    <property type="protein sequence ID" value="MFB9107357.1"/>
    <property type="molecule type" value="Genomic_DNA"/>
</dbReference>
<protein>
    <submittedName>
        <fullName evidence="1">P-loop ATPase, Sll1717 family</fullName>
    </submittedName>
</protein>
<dbReference type="Proteomes" id="UP001589562">
    <property type="component" value="Unassembled WGS sequence"/>
</dbReference>
<keyword evidence="2" id="KW-1185">Reference proteome</keyword>